<feature type="transmembrane region" description="Helical" evidence="1">
    <location>
        <begin position="76"/>
        <end position="97"/>
    </location>
</feature>
<comment type="caution">
    <text evidence="2">The sequence shown here is derived from an EMBL/GenBank/DDBJ whole genome shotgun (WGS) entry which is preliminary data.</text>
</comment>
<feature type="transmembrane region" description="Helical" evidence="1">
    <location>
        <begin position="23"/>
        <end position="43"/>
    </location>
</feature>
<protein>
    <submittedName>
        <fullName evidence="2">Pmp3 family protein</fullName>
    </submittedName>
</protein>
<evidence type="ECO:0000256" key="1">
    <source>
        <dbReference type="SAM" id="Phobius"/>
    </source>
</evidence>
<evidence type="ECO:0000313" key="3">
    <source>
        <dbReference type="Proteomes" id="UP000282388"/>
    </source>
</evidence>
<dbReference type="EMBL" id="RAXV01000006">
    <property type="protein sequence ID" value="RKG32982.1"/>
    <property type="molecule type" value="Genomic_DNA"/>
</dbReference>
<dbReference type="OrthoDB" id="6695004at2"/>
<gene>
    <name evidence="2" type="ORF">D7V32_04080</name>
</gene>
<organism evidence="2 3">
    <name type="scientific">Acinetobacter tianfuensis</name>
    <dbReference type="NCBI Taxonomy" id="2419603"/>
    <lineage>
        <taxon>Bacteria</taxon>
        <taxon>Pseudomonadati</taxon>
        <taxon>Pseudomonadota</taxon>
        <taxon>Gammaproteobacteria</taxon>
        <taxon>Moraxellales</taxon>
        <taxon>Moraxellaceae</taxon>
        <taxon>Acinetobacter</taxon>
    </lineage>
</organism>
<keyword evidence="3" id="KW-1185">Reference proteome</keyword>
<accession>A0A3A8EDF2</accession>
<reference evidence="2 3" key="1">
    <citation type="submission" date="2018-09" db="EMBL/GenBank/DDBJ databases">
        <title>The draft genome of Acinetobacter spp. strains.</title>
        <authorList>
            <person name="Qin J."/>
            <person name="Feng Y."/>
            <person name="Zong Z."/>
        </authorList>
    </citation>
    <scope>NUCLEOTIDE SEQUENCE [LARGE SCALE GENOMIC DNA]</scope>
    <source>
        <strain evidence="2 3">WCHAc060012</strain>
    </source>
</reference>
<keyword evidence="1" id="KW-0472">Membrane</keyword>
<keyword evidence="1" id="KW-0812">Transmembrane</keyword>
<dbReference type="RefSeq" id="WP_120401643.1">
    <property type="nucleotide sequence ID" value="NZ_RAXV01000006.1"/>
</dbReference>
<name>A0A3A8EDF2_9GAMM</name>
<evidence type="ECO:0000313" key="2">
    <source>
        <dbReference type="EMBL" id="RKG32982.1"/>
    </source>
</evidence>
<keyword evidence="1" id="KW-1133">Transmembrane helix</keyword>
<dbReference type="AlphaFoldDB" id="A0A3A8EDF2"/>
<sequence>MANKCVSCNNCGHTGWSENRGNFLITIVLAIFFVVPAIIYEIWRRTGLGVCESCGSDLVVPSNSCATNKPSDVGDLIILGVLGVAGGIVVVAIYALAGSAINAYKNRNAPEPQLSQRDLEGNCLRSGMSYYHKQGEYPILKDGKTLALDQIQKDCKGSKDGKYKAP</sequence>
<dbReference type="Proteomes" id="UP000282388">
    <property type="component" value="Unassembled WGS sequence"/>
</dbReference>
<proteinExistence type="predicted"/>